<keyword evidence="1" id="KW-0812">Transmembrane</keyword>
<dbReference type="RefSeq" id="WP_012899511.1">
    <property type="nucleotide sequence ID" value="NC_013665.1"/>
</dbReference>
<reference evidence="3" key="3">
    <citation type="journal article" date="2011" name="PLoS ONE">
        <title>Genome sequence of a mesophilic hydrogenotrophic methanogen Methanocella paludicola, the first cultivated representative of the order Methanocellales.</title>
        <authorList>
            <person name="Sakai S."/>
            <person name="Takaki Y."/>
            <person name="Shimamura S."/>
            <person name="Sekine M."/>
            <person name="Tajima T."/>
            <person name="Kosugi H."/>
            <person name="Ichikawa N."/>
            <person name="Tasumi E."/>
            <person name="Hiraki A.T."/>
            <person name="Shimizu A."/>
            <person name="Kato Y."/>
            <person name="Nishiko R."/>
            <person name="Mori K."/>
            <person name="Fujita N."/>
            <person name="Imachi H."/>
            <person name="Takai K."/>
        </authorList>
    </citation>
    <scope>NUCLEOTIDE SEQUENCE [LARGE SCALE GENOMIC DNA]</scope>
    <source>
        <strain evidence="3">DSM 17711 / JCM 13418 / NBRC 101707 / SANAE</strain>
    </source>
</reference>
<keyword evidence="1" id="KW-0472">Membrane</keyword>
<reference evidence="2 3" key="2">
    <citation type="journal article" date="2008" name="Int. J. Syst. Evol. Microbiol.">
        <title>Methanocella paludicola gen. nov., sp. nov., a methane-producing archaeon, the first isolate of the lineage 'Rice Cluster I', and proposal of the new archaeal order Methanocellales ord. nov.</title>
        <authorList>
            <person name="Sakai S."/>
            <person name="Imachi H."/>
            <person name="Hanada S."/>
            <person name="Ohashi A."/>
            <person name="Harada H."/>
            <person name="Kamagata Y."/>
        </authorList>
    </citation>
    <scope>NUCLEOTIDE SEQUENCE [LARGE SCALE GENOMIC DNA]</scope>
    <source>
        <strain evidence="3">DSM 17711 / JCM 13418 / NBRC 101707 / SANAE</strain>
    </source>
</reference>
<evidence type="ECO:0000313" key="3">
    <source>
        <dbReference type="Proteomes" id="UP000001882"/>
    </source>
</evidence>
<keyword evidence="3" id="KW-1185">Reference proteome</keyword>
<gene>
    <name evidence="2" type="ordered locus">MCP_0759</name>
</gene>
<dbReference type="EMBL" id="AP011532">
    <property type="protein sequence ID" value="BAI60831.1"/>
    <property type="molecule type" value="Genomic_DNA"/>
</dbReference>
<sequence length="175" mass="19375">MSWSKKFLKAASPFVLFLLFLVCGVSLPALSGLLVFPFSLFPPEWDLMYRIMLSTVFLLAAIVSLKVERLKKYWKIFFAFFIASVAINAQVLSAYVNLPTTPVNGLVMSMLFSTVLVVIPIIALTLISGDRLPTIFLQKGDLKQGIIIIGLIAFFILRSRLSPLPHTCSMGKTSA</sequence>
<proteinExistence type="predicted"/>
<dbReference type="Proteomes" id="UP000001882">
    <property type="component" value="Chromosome"/>
</dbReference>
<dbReference type="GeneID" id="8680797"/>
<organism evidence="2 3">
    <name type="scientific">Methanocella paludicola (strain DSM 17711 / JCM 13418 / NBRC 101707 / SANAE)</name>
    <dbReference type="NCBI Taxonomy" id="304371"/>
    <lineage>
        <taxon>Archaea</taxon>
        <taxon>Methanobacteriati</taxon>
        <taxon>Methanobacteriota</taxon>
        <taxon>Stenosarchaea group</taxon>
        <taxon>Methanomicrobia</taxon>
        <taxon>Methanocellales</taxon>
        <taxon>Methanocellaceae</taxon>
        <taxon>Methanocella</taxon>
    </lineage>
</organism>
<feature type="transmembrane region" description="Helical" evidence="1">
    <location>
        <begin position="140"/>
        <end position="157"/>
    </location>
</feature>
<feature type="transmembrane region" description="Helical" evidence="1">
    <location>
        <begin position="47"/>
        <end position="65"/>
    </location>
</feature>
<protein>
    <submittedName>
        <fullName evidence="2">Uncharacterized protein</fullName>
    </submittedName>
</protein>
<keyword evidence="1" id="KW-1133">Transmembrane helix</keyword>
<dbReference type="KEGG" id="mpd:MCP_0759"/>
<name>D1YWK9_METPS</name>
<feature type="transmembrane region" description="Helical" evidence="1">
    <location>
        <begin position="108"/>
        <end position="128"/>
    </location>
</feature>
<evidence type="ECO:0000313" key="2">
    <source>
        <dbReference type="EMBL" id="BAI60831.1"/>
    </source>
</evidence>
<dbReference type="InParanoid" id="D1YWK9"/>
<reference evidence="2 3" key="1">
    <citation type="journal article" date="2007" name="Appl. Environ. Microbiol.">
        <title>Isolation of key methanogens for global methane emission from rice paddy fields: a novel isolate affiliated with the clone cluster rice cluster I.</title>
        <authorList>
            <person name="Sakai S."/>
            <person name="Imachi H."/>
            <person name="Sekiguchi Y."/>
            <person name="Ohashi A."/>
            <person name="Harada H."/>
            <person name="Kamagata Y."/>
        </authorList>
    </citation>
    <scope>NUCLEOTIDE SEQUENCE [LARGE SCALE GENOMIC DNA]</scope>
    <source>
        <strain evidence="3">DSM 17711 / JCM 13418 / NBRC 101707 / SANAE</strain>
    </source>
</reference>
<dbReference type="STRING" id="304371.MCP_0759"/>
<feature type="transmembrane region" description="Helical" evidence="1">
    <location>
        <begin position="77"/>
        <end position="96"/>
    </location>
</feature>
<evidence type="ECO:0000256" key="1">
    <source>
        <dbReference type="SAM" id="Phobius"/>
    </source>
</evidence>
<dbReference type="AlphaFoldDB" id="D1YWK9"/>
<accession>D1YWK9</accession>